<keyword evidence="3" id="KW-1185">Reference proteome</keyword>
<proteinExistence type="predicted"/>
<dbReference type="Pfam" id="PF01872">
    <property type="entry name" value="RibD_C"/>
    <property type="match status" value="1"/>
</dbReference>
<dbReference type="InterPro" id="IPR002734">
    <property type="entry name" value="RibDG_C"/>
</dbReference>
<evidence type="ECO:0000259" key="1">
    <source>
        <dbReference type="Pfam" id="PF01872"/>
    </source>
</evidence>
<dbReference type="EMBL" id="SMKR01000273">
    <property type="protein sequence ID" value="TDD13308.1"/>
    <property type="molecule type" value="Genomic_DNA"/>
</dbReference>
<organism evidence="2 3">
    <name type="scientific">Kribbella turkmenica</name>
    <dbReference type="NCBI Taxonomy" id="2530375"/>
    <lineage>
        <taxon>Bacteria</taxon>
        <taxon>Bacillati</taxon>
        <taxon>Actinomycetota</taxon>
        <taxon>Actinomycetes</taxon>
        <taxon>Propionibacteriales</taxon>
        <taxon>Kribbellaceae</taxon>
        <taxon>Kribbella</taxon>
    </lineage>
</organism>
<dbReference type="Gene3D" id="3.40.430.10">
    <property type="entry name" value="Dihydrofolate Reductase, subunit A"/>
    <property type="match status" value="1"/>
</dbReference>
<dbReference type="Proteomes" id="UP000295172">
    <property type="component" value="Unassembled WGS sequence"/>
</dbReference>
<dbReference type="AlphaFoldDB" id="A0A4R4W428"/>
<dbReference type="GO" id="GO:0008703">
    <property type="term" value="F:5-amino-6-(5-phosphoribosylamino)uracil reductase activity"/>
    <property type="evidence" value="ECO:0007669"/>
    <property type="project" value="InterPro"/>
</dbReference>
<sequence>MRRSRRRAPTGRPPRGELAHWMNRTPKVVLSSDTDFDVSSWPNSTLAAGDGVDHVRRLKDTAGGSLVVFGGAKTVRSLVAADLVDEYWIKLNPAIVGHGGSMFTDVTAPRSLTLRSARSYPSGTVALIYSARTQPRAD</sequence>
<dbReference type="GO" id="GO:0009231">
    <property type="term" value="P:riboflavin biosynthetic process"/>
    <property type="evidence" value="ECO:0007669"/>
    <property type="project" value="InterPro"/>
</dbReference>
<dbReference type="SUPFAM" id="SSF53597">
    <property type="entry name" value="Dihydrofolate reductase-like"/>
    <property type="match status" value="1"/>
</dbReference>
<gene>
    <name evidence="2" type="ORF">E1218_34690</name>
</gene>
<feature type="domain" description="Bacterial bifunctional deaminase-reductase C-terminal" evidence="1">
    <location>
        <begin position="48"/>
        <end position="125"/>
    </location>
</feature>
<evidence type="ECO:0000313" key="2">
    <source>
        <dbReference type="EMBL" id="TDD13308.1"/>
    </source>
</evidence>
<protein>
    <recommendedName>
        <fullName evidence="1">Bacterial bifunctional deaminase-reductase C-terminal domain-containing protein</fullName>
    </recommendedName>
</protein>
<dbReference type="InterPro" id="IPR024072">
    <property type="entry name" value="DHFR-like_dom_sf"/>
</dbReference>
<reference evidence="2 3" key="1">
    <citation type="submission" date="2019-02" db="EMBL/GenBank/DDBJ databases">
        <title>Draft genome sequences of novel Actinobacteria.</title>
        <authorList>
            <person name="Sahin N."/>
            <person name="Ay H."/>
            <person name="Saygin H."/>
        </authorList>
    </citation>
    <scope>NUCLEOTIDE SEQUENCE [LARGE SCALE GENOMIC DNA]</scope>
    <source>
        <strain evidence="2 3">16K104</strain>
    </source>
</reference>
<evidence type="ECO:0000313" key="3">
    <source>
        <dbReference type="Proteomes" id="UP000295172"/>
    </source>
</evidence>
<accession>A0A4R4W428</accession>
<comment type="caution">
    <text evidence="2">The sequence shown here is derived from an EMBL/GenBank/DDBJ whole genome shotgun (WGS) entry which is preliminary data.</text>
</comment>
<name>A0A4R4W428_9ACTN</name>
<dbReference type="OrthoDB" id="3471498at2"/>